<dbReference type="GO" id="GO:0008999">
    <property type="term" value="F:protein-N-terminal-alanine acetyltransferase activity"/>
    <property type="evidence" value="ECO:0007669"/>
    <property type="project" value="UniProtKB-EC"/>
</dbReference>
<dbReference type="Pfam" id="PF00583">
    <property type="entry name" value="Acetyltransf_1"/>
    <property type="match status" value="1"/>
</dbReference>
<evidence type="ECO:0000313" key="5">
    <source>
        <dbReference type="EMBL" id="HIU40763.1"/>
    </source>
</evidence>
<dbReference type="InterPro" id="IPR006464">
    <property type="entry name" value="AcTrfase_RimI/Ard1"/>
</dbReference>
<keyword evidence="2" id="KW-0012">Acyltransferase</keyword>
<evidence type="ECO:0000259" key="4">
    <source>
        <dbReference type="PROSITE" id="PS51186"/>
    </source>
</evidence>
<dbReference type="GO" id="GO:0005737">
    <property type="term" value="C:cytoplasm"/>
    <property type="evidence" value="ECO:0007669"/>
    <property type="project" value="UniProtKB-SubCell"/>
</dbReference>
<dbReference type="InterPro" id="IPR051556">
    <property type="entry name" value="N-term/lysine_N-AcTrnsfr"/>
</dbReference>
<dbReference type="PANTHER" id="PTHR42919:SF8">
    <property type="entry name" value="N-ALPHA-ACETYLTRANSFERASE 50"/>
    <property type="match status" value="1"/>
</dbReference>
<gene>
    <name evidence="5" type="primary">rimI</name>
    <name evidence="5" type="ORF">IAB68_05635</name>
</gene>
<reference evidence="5" key="1">
    <citation type="submission" date="2020-10" db="EMBL/GenBank/DDBJ databases">
        <authorList>
            <person name="Gilroy R."/>
        </authorList>
    </citation>
    <scope>NUCLEOTIDE SEQUENCE</scope>
    <source>
        <strain evidence="5">CHK193-30670</strain>
    </source>
</reference>
<evidence type="ECO:0000256" key="1">
    <source>
        <dbReference type="ARBA" id="ARBA00022679"/>
    </source>
</evidence>
<dbReference type="GO" id="GO:0005840">
    <property type="term" value="C:ribosome"/>
    <property type="evidence" value="ECO:0007669"/>
    <property type="project" value="UniProtKB-KW"/>
</dbReference>
<organism evidence="5 6">
    <name type="scientific">Candidatus Aphodocola excrementigallinarum</name>
    <dbReference type="NCBI Taxonomy" id="2840670"/>
    <lineage>
        <taxon>Bacteria</taxon>
        <taxon>Bacillati</taxon>
        <taxon>Bacillota</taxon>
        <taxon>Bacilli</taxon>
        <taxon>Candidatus Aphodocola</taxon>
    </lineage>
</organism>
<dbReference type="AlphaFoldDB" id="A0A9D1INT6"/>
<evidence type="ECO:0000313" key="6">
    <source>
        <dbReference type="Proteomes" id="UP000824074"/>
    </source>
</evidence>
<comment type="function">
    <text evidence="3">Acetylates the N-terminal alanine of ribosomal protein bS18.</text>
</comment>
<dbReference type="CDD" id="cd04301">
    <property type="entry name" value="NAT_SF"/>
    <property type="match status" value="1"/>
</dbReference>
<dbReference type="InterPro" id="IPR000182">
    <property type="entry name" value="GNAT_dom"/>
</dbReference>
<dbReference type="SUPFAM" id="SSF55729">
    <property type="entry name" value="Acyl-CoA N-acyltransferases (Nat)"/>
    <property type="match status" value="1"/>
</dbReference>
<dbReference type="PROSITE" id="PS51186">
    <property type="entry name" value="GNAT"/>
    <property type="match status" value="1"/>
</dbReference>
<proteinExistence type="inferred from homology"/>
<name>A0A9D1INT6_9FIRM</name>
<comment type="similarity">
    <text evidence="3">Belongs to the acetyltransferase family. RimI subfamily.</text>
</comment>
<keyword evidence="3" id="KW-0963">Cytoplasm</keyword>
<evidence type="ECO:0000256" key="3">
    <source>
        <dbReference type="RuleBase" id="RU363094"/>
    </source>
</evidence>
<keyword evidence="5" id="KW-0689">Ribosomal protein</keyword>
<dbReference type="PANTHER" id="PTHR42919">
    <property type="entry name" value="N-ALPHA-ACETYLTRANSFERASE"/>
    <property type="match status" value="1"/>
</dbReference>
<dbReference type="NCBIfam" id="TIGR01575">
    <property type="entry name" value="rimI"/>
    <property type="match status" value="1"/>
</dbReference>
<dbReference type="EC" id="2.3.1.266" evidence="3"/>
<comment type="caution">
    <text evidence="5">The sequence shown here is derived from an EMBL/GenBank/DDBJ whole genome shotgun (WGS) entry which is preliminary data.</text>
</comment>
<feature type="domain" description="N-acetyltransferase" evidence="4">
    <location>
        <begin position="1"/>
        <end position="138"/>
    </location>
</feature>
<protein>
    <recommendedName>
        <fullName evidence="3">[Ribosomal protein bS18]-alanine N-acetyltransferase</fullName>
        <ecNumber evidence="3">2.3.1.266</ecNumber>
    </recommendedName>
</protein>
<dbReference type="EMBL" id="DVMT01000056">
    <property type="protein sequence ID" value="HIU40763.1"/>
    <property type="molecule type" value="Genomic_DNA"/>
</dbReference>
<dbReference type="Gene3D" id="3.40.630.30">
    <property type="match status" value="1"/>
</dbReference>
<comment type="catalytic activity">
    <reaction evidence="3">
        <text>N-terminal L-alanyl-[ribosomal protein bS18] + acetyl-CoA = N-terminal N(alpha)-acetyl-L-alanyl-[ribosomal protein bS18] + CoA + H(+)</text>
        <dbReference type="Rhea" id="RHEA:43756"/>
        <dbReference type="Rhea" id="RHEA-COMP:10676"/>
        <dbReference type="Rhea" id="RHEA-COMP:10677"/>
        <dbReference type="ChEBI" id="CHEBI:15378"/>
        <dbReference type="ChEBI" id="CHEBI:57287"/>
        <dbReference type="ChEBI" id="CHEBI:57288"/>
        <dbReference type="ChEBI" id="CHEBI:64718"/>
        <dbReference type="ChEBI" id="CHEBI:83683"/>
        <dbReference type="EC" id="2.3.1.266"/>
    </reaction>
</comment>
<keyword evidence="5" id="KW-0687">Ribonucleoprotein</keyword>
<keyword evidence="1" id="KW-0808">Transferase</keyword>
<comment type="subcellular location">
    <subcellularLocation>
        <location evidence="3">Cytoplasm</location>
    </subcellularLocation>
</comment>
<dbReference type="Proteomes" id="UP000824074">
    <property type="component" value="Unassembled WGS sequence"/>
</dbReference>
<evidence type="ECO:0000256" key="2">
    <source>
        <dbReference type="ARBA" id="ARBA00023315"/>
    </source>
</evidence>
<dbReference type="InterPro" id="IPR016181">
    <property type="entry name" value="Acyl_CoA_acyltransferase"/>
</dbReference>
<reference evidence="5" key="2">
    <citation type="journal article" date="2021" name="PeerJ">
        <title>Extensive microbial diversity within the chicken gut microbiome revealed by metagenomics and culture.</title>
        <authorList>
            <person name="Gilroy R."/>
            <person name="Ravi A."/>
            <person name="Getino M."/>
            <person name="Pursley I."/>
            <person name="Horton D.L."/>
            <person name="Alikhan N.F."/>
            <person name="Baker D."/>
            <person name="Gharbi K."/>
            <person name="Hall N."/>
            <person name="Watson M."/>
            <person name="Adriaenssens E.M."/>
            <person name="Foster-Nyarko E."/>
            <person name="Jarju S."/>
            <person name="Secka A."/>
            <person name="Antonio M."/>
            <person name="Oren A."/>
            <person name="Chaudhuri R.R."/>
            <person name="La Ragione R."/>
            <person name="Hildebrand F."/>
            <person name="Pallen M.J."/>
        </authorList>
    </citation>
    <scope>NUCLEOTIDE SEQUENCE</scope>
    <source>
        <strain evidence="5">CHK193-30670</strain>
    </source>
</reference>
<sequence>MIIRKYHKKDIEEITNMGLNLHANYKFDLNDFSFCLVCEEDDAIIGFITYSIIYERAEILDIYVSKIHRKEKIGTKLLEKVILECVNKLCENITLEVDINNQVALDFYYSFDFKIVARRKDYYNNGMDDAYVMEKKLR</sequence>
<accession>A0A9D1INT6</accession>